<name>A0A1V9WZJ9_9ACAR</name>
<evidence type="ECO:0000313" key="2">
    <source>
        <dbReference type="Proteomes" id="UP000192247"/>
    </source>
</evidence>
<gene>
    <name evidence="1" type="ORF">BIW11_04963</name>
</gene>
<protein>
    <submittedName>
        <fullName evidence="1">Uncharacterized protein</fullName>
    </submittedName>
</protein>
<keyword evidence="2" id="KW-1185">Reference proteome</keyword>
<reference evidence="1 2" key="1">
    <citation type="journal article" date="2017" name="Gigascience">
        <title>Draft genome of the honey bee ectoparasitic mite, Tropilaelaps mercedesae, is shaped by the parasitic life history.</title>
        <authorList>
            <person name="Dong X."/>
            <person name="Armstrong S.D."/>
            <person name="Xia D."/>
            <person name="Makepeace B.L."/>
            <person name="Darby A.C."/>
            <person name="Kadowaki T."/>
        </authorList>
    </citation>
    <scope>NUCLEOTIDE SEQUENCE [LARGE SCALE GENOMIC DNA]</scope>
    <source>
        <strain evidence="1">Wuxi-XJTLU</strain>
    </source>
</reference>
<dbReference type="EMBL" id="MNPL01031722">
    <property type="protein sequence ID" value="OQR66617.1"/>
    <property type="molecule type" value="Genomic_DNA"/>
</dbReference>
<dbReference type="InParanoid" id="A0A1V9WZJ9"/>
<dbReference type="Proteomes" id="UP000192247">
    <property type="component" value="Unassembled WGS sequence"/>
</dbReference>
<comment type="caution">
    <text evidence="1">The sequence shown here is derived from an EMBL/GenBank/DDBJ whole genome shotgun (WGS) entry which is preliminary data.</text>
</comment>
<organism evidence="1 2">
    <name type="scientific">Tropilaelaps mercedesae</name>
    <dbReference type="NCBI Taxonomy" id="418985"/>
    <lineage>
        <taxon>Eukaryota</taxon>
        <taxon>Metazoa</taxon>
        <taxon>Ecdysozoa</taxon>
        <taxon>Arthropoda</taxon>
        <taxon>Chelicerata</taxon>
        <taxon>Arachnida</taxon>
        <taxon>Acari</taxon>
        <taxon>Parasitiformes</taxon>
        <taxon>Mesostigmata</taxon>
        <taxon>Gamasina</taxon>
        <taxon>Dermanyssoidea</taxon>
        <taxon>Laelapidae</taxon>
        <taxon>Tropilaelaps</taxon>
    </lineage>
</organism>
<proteinExistence type="predicted"/>
<sequence length="118" mass="13592">MDPSICLFVAVFLLHGHSPPASVHRRFAEGSSLLDFEVNHFFAEAPDLRHPEGLSTLRNGRTQVHLSLAERIGSNRTHSRQRREDGWKWKRNEADCKFLAGETTRRCVTIMGWHQMQL</sequence>
<accession>A0A1V9WZJ9</accession>
<evidence type="ECO:0000313" key="1">
    <source>
        <dbReference type="EMBL" id="OQR66617.1"/>
    </source>
</evidence>
<dbReference type="AlphaFoldDB" id="A0A1V9WZJ9"/>